<dbReference type="GO" id="GO:0016874">
    <property type="term" value="F:ligase activity"/>
    <property type="evidence" value="ECO:0007669"/>
    <property type="project" value="UniProtKB-KW"/>
</dbReference>
<name>A0ABS5A7Z9_9PSEU</name>
<dbReference type="InterPro" id="IPR022366">
    <property type="entry name" value="Pup_deamidase"/>
</dbReference>
<gene>
    <name evidence="2" type="ORF">JOF53_001595</name>
</gene>
<organism evidence="2 3">
    <name type="scientific">Crossiella equi</name>
    <dbReference type="NCBI Taxonomy" id="130796"/>
    <lineage>
        <taxon>Bacteria</taxon>
        <taxon>Bacillati</taxon>
        <taxon>Actinomycetota</taxon>
        <taxon>Actinomycetes</taxon>
        <taxon>Pseudonocardiales</taxon>
        <taxon>Pseudonocardiaceae</taxon>
        <taxon>Crossiella</taxon>
    </lineage>
</organism>
<keyword evidence="3" id="KW-1185">Reference proteome</keyword>
<dbReference type="GO" id="GO:0000502">
    <property type="term" value="C:proteasome complex"/>
    <property type="evidence" value="ECO:0007669"/>
    <property type="project" value="UniProtKB-KW"/>
</dbReference>
<accession>A0ABS5A7Z9</accession>
<dbReference type="PANTHER" id="PTHR42307">
    <property type="entry name" value="PUP DEAMIDASE/DEPUPYLASE"/>
    <property type="match status" value="1"/>
</dbReference>
<evidence type="ECO:0000256" key="1">
    <source>
        <dbReference type="ARBA" id="ARBA00009114"/>
    </source>
</evidence>
<dbReference type="PIRSF" id="PIRSF018077">
    <property type="entry name" value="UCP018077"/>
    <property type="match status" value="1"/>
</dbReference>
<dbReference type="NCBIfam" id="TIGR03688">
    <property type="entry name" value="depupylase_Dop"/>
    <property type="match status" value="1"/>
</dbReference>
<evidence type="ECO:0000313" key="3">
    <source>
        <dbReference type="Proteomes" id="UP001519363"/>
    </source>
</evidence>
<comment type="similarity">
    <text evidence="1">Belongs to the Pup ligase/Pup deamidase family. Pup deamidase subfamily.</text>
</comment>
<dbReference type="EC" id="6.3.2.-" evidence="2"/>
<dbReference type="Pfam" id="PF03136">
    <property type="entry name" value="Pup_ligase"/>
    <property type="match status" value="1"/>
</dbReference>
<comment type="caution">
    <text evidence="2">The sequence shown here is derived from an EMBL/GenBank/DDBJ whole genome shotgun (WGS) entry which is preliminary data.</text>
</comment>
<dbReference type="EMBL" id="JAGIOO010000001">
    <property type="protein sequence ID" value="MBP2472723.1"/>
    <property type="molecule type" value="Genomic_DNA"/>
</dbReference>
<keyword evidence="2" id="KW-0647">Proteasome</keyword>
<dbReference type="Proteomes" id="UP001519363">
    <property type="component" value="Unassembled WGS sequence"/>
</dbReference>
<sequence>MRRIMGTEVEYGISVPGDASANPVLTSTQVVLAYAAAADIPRARRARWDYEVESPLRDARGFDLGPPGGGAPADHDVEDLGAANVILTNGARLYVDHAHPEYSTPELTNARDVVIWDKAGERIMEEAAMKAATVPGQPQLQLYKNNIDGKGASYGTHENYLMARSTPFTAVIAGLTPFFVSRQVVTGSGRVGVGAASEEAGFQLSQRSDYIEVEVGLETTLKRGIINTRDEPHADADKYRRLHVIIGDANLAEYSTYLKVGTTALVLDMIEAGRRFDDLRLVDPVRAVHTISHDPTLKATVEVTGGRKFTGLDLQHAYHERAAEHAERTGADRTSMDVLRVWGEVLADLARDPMSCADRLDWPAKLRLLEGYRARDNLQWGSPRLQLVDLQYSDVRLAKGLYNRLVARGSMKRLVSEEEVRAAITAPPEDTRAYFRGRCLERYPTEVAAASWDSVIFDLGRDSLVRIPTLEPLRGTKAHVGALLEASDTADELVRALTRR</sequence>
<evidence type="ECO:0000313" key="2">
    <source>
        <dbReference type="EMBL" id="MBP2472723.1"/>
    </source>
</evidence>
<dbReference type="RefSeq" id="WP_086786919.1">
    <property type="nucleotide sequence ID" value="NZ_JAGIOO010000001.1"/>
</dbReference>
<dbReference type="PANTHER" id="PTHR42307:SF2">
    <property type="entry name" value="PUP DEAMIDASE_DEPUPYLASE"/>
    <property type="match status" value="1"/>
</dbReference>
<proteinExistence type="inferred from homology"/>
<reference evidence="2 3" key="1">
    <citation type="submission" date="2021-03" db="EMBL/GenBank/DDBJ databases">
        <title>Sequencing the genomes of 1000 actinobacteria strains.</title>
        <authorList>
            <person name="Klenk H.-P."/>
        </authorList>
    </citation>
    <scope>NUCLEOTIDE SEQUENCE [LARGE SCALE GENOMIC DNA]</scope>
    <source>
        <strain evidence="2 3">DSM 44580</strain>
    </source>
</reference>
<dbReference type="InterPro" id="IPR004347">
    <property type="entry name" value="Pup_ligase/deamidase"/>
</dbReference>
<protein>
    <submittedName>
        <fullName evidence="2">Proteasome accessory factor A</fullName>
        <ecNumber evidence="2">6.3.2.-</ecNumber>
    </submittedName>
</protein>
<keyword evidence="2" id="KW-0436">Ligase</keyword>